<dbReference type="InterPro" id="IPR050109">
    <property type="entry name" value="HTH-type_TetR-like_transc_reg"/>
</dbReference>
<dbReference type="Pfam" id="PF17928">
    <property type="entry name" value="TetR_C_22"/>
    <property type="match status" value="1"/>
</dbReference>
<evidence type="ECO:0000256" key="4">
    <source>
        <dbReference type="PROSITE-ProRule" id="PRU00335"/>
    </source>
</evidence>
<evidence type="ECO:0000256" key="3">
    <source>
        <dbReference type="ARBA" id="ARBA00023163"/>
    </source>
</evidence>
<name>A0A3S8U2C3_9RHOB</name>
<dbReference type="PANTHER" id="PTHR30055">
    <property type="entry name" value="HTH-TYPE TRANSCRIPTIONAL REGULATOR RUTR"/>
    <property type="match status" value="1"/>
</dbReference>
<dbReference type="PRINTS" id="PR00455">
    <property type="entry name" value="HTHTETR"/>
</dbReference>
<evidence type="ECO:0000256" key="2">
    <source>
        <dbReference type="ARBA" id="ARBA00023125"/>
    </source>
</evidence>
<evidence type="ECO:0000259" key="5">
    <source>
        <dbReference type="PROSITE" id="PS50977"/>
    </source>
</evidence>
<evidence type="ECO:0000313" key="6">
    <source>
        <dbReference type="EMBL" id="AZL57762.1"/>
    </source>
</evidence>
<keyword evidence="2 4" id="KW-0238">DNA-binding</keyword>
<dbReference type="SUPFAM" id="SSF46689">
    <property type="entry name" value="Homeodomain-like"/>
    <property type="match status" value="1"/>
</dbReference>
<dbReference type="GO" id="GO:0000976">
    <property type="term" value="F:transcription cis-regulatory region binding"/>
    <property type="evidence" value="ECO:0007669"/>
    <property type="project" value="TreeGrafter"/>
</dbReference>
<dbReference type="KEGG" id="taw:EI545_02225"/>
<organism evidence="6 7">
    <name type="scientific">Tabrizicola piscis</name>
    <dbReference type="NCBI Taxonomy" id="2494374"/>
    <lineage>
        <taxon>Bacteria</taxon>
        <taxon>Pseudomonadati</taxon>
        <taxon>Pseudomonadota</taxon>
        <taxon>Alphaproteobacteria</taxon>
        <taxon>Rhodobacterales</taxon>
        <taxon>Paracoccaceae</taxon>
        <taxon>Tabrizicola</taxon>
    </lineage>
</organism>
<sequence length="219" mass="24002">MTFRGKVSFSGRTKAVLPLVQQRSRERQDRIVAEAIQLISEGGSDSFKMSALAERSGVSIGSLYQHFPDKSAILAAIALRYHATTRECIEKALESALTWNDFVKGFTKLVTDYYSIFLSEPVIRDVWSGVAADKALQSLEVESARDSGTLLAKHLVRVLPDAHMERVNDAAFFVMALGESAMRLAMLCAPQEGVRHIESFTRLALFELSFAGGVSAGQA</sequence>
<dbReference type="Proteomes" id="UP000282002">
    <property type="component" value="Chromosome"/>
</dbReference>
<keyword evidence="3" id="KW-0804">Transcription</keyword>
<dbReference type="PANTHER" id="PTHR30055:SF234">
    <property type="entry name" value="HTH-TYPE TRANSCRIPTIONAL REGULATOR BETI"/>
    <property type="match status" value="1"/>
</dbReference>
<proteinExistence type="predicted"/>
<reference evidence="6 7" key="1">
    <citation type="submission" date="2018-12" db="EMBL/GenBank/DDBJ databases">
        <title>Complete genome sequencing of Tabrizicola sp. K13M18.</title>
        <authorList>
            <person name="Bae J.-W."/>
        </authorList>
    </citation>
    <scope>NUCLEOTIDE SEQUENCE [LARGE SCALE GENOMIC DNA]</scope>
    <source>
        <strain evidence="6 7">K13M18</strain>
    </source>
</reference>
<feature type="DNA-binding region" description="H-T-H motif" evidence="4">
    <location>
        <begin position="48"/>
        <end position="67"/>
    </location>
</feature>
<dbReference type="InterPro" id="IPR009057">
    <property type="entry name" value="Homeodomain-like_sf"/>
</dbReference>
<dbReference type="InterPro" id="IPR041674">
    <property type="entry name" value="TetR_C_22"/>
</dbReference>
<dbReference type="OrthoDB" id="9809265at2"/>
<keyword evidence="1" id="KW-0805">Transcription regulation</keyword>
<evidence type="ECO:0000313" key="7">
    <source>
        <dbReference type="Proteomes" id="UP000282002"/>
    </source>
</evidence>
<dbReference type="Pfam" id="PF00440">
    <property type="entry name" value="TetR_N"/>
    <property type="match status" value="1"/>
</dbReference>
<evidence type="ECO:0000256" key="1">
    <source>
        <dbReference type="ARBA" id="ARBA00023015"/>
    </source>
</evidence>
<accession>A0A3S8U2C3</accession>
<dbReference type="AlphaFoldDB" id="A0A3S8U2C3"/>
<dbReference type="GO" id="GO:0003700">
    <property type="term" value="F:DNA-binding transcription factor activity"/>
    <property type="evidence" value="ECO:0007669"/>
    <property type="project" value="TreeGrafter"/>
</dbReference>
<feature type="domain" description="HTH tetR-type" evidence="5">
    <location>
        <begin position="25"/>
        <end position="85"/>
    </location>
</feature>
<dbReference type="Gene3D" id="1.10.357.10">
    <property type="entry name" value="Tetracycline Repressor, domain 2"/>
    <property type="match status" value="1"/>
</dbReference>
<dbReference type="PROSITE" id="PS50977">
    <property type="entry name" value="HTH_TETR_2"/>
    <property type="match status" value="1"/>
</dbReference>
<protein>
    <submittedName>
        <fullName evidence="6">TetR/AcrR family transcriptional regulator</fullName>
    </submittedName>
</protein>
<dbReference type="EMBL" id="CP034328">
    <property type="protein sequence ID" value="AZL57762.1"/>
    <property type="molecule type" value="Genomic_DNA"/>
</dbReference>
<dbReference type="InterPro" id="IPR001647">
    <property type="entry name" value="HTH_TetR"/>
</dbReference>
<keyword evidence="7" id="KW-1185">Reference proteome</keyword>
<gene>
    <name evidence="6" type="ORF">EI545_02225</name>
</gene>